<dbReference type="Proteomes" id="UP000240009">
    <property type="component" value="Unassembled WGS sequence"/>
</dbReference>
<protein>
    <submittedName>
        <fullName evidence="1">Uncharacterized protein</fullName>
    </submittedName>
</protein>
<proteinExistence type="predicted"/>
<dbReference type="EMBL" id="PUIA01000081">
    <property type="protein sequence ID" value="PQO25392.1"/>
    <property type="molecule type" value="Genomic_DNA"/>
</dbReference>
<evidence type="ECO:0000313" key="2">
    <source>
        <dbReference type="Proteomes" id="UP000240009"/>
    </source>
</evidence>
<comment type="caution">
    <text evidence="1">The sequence shown here is derived from an EMBL/GenBank/DDBJ whole genome shotgun (WGS) entry which is preliminary data.</text>
</comment>
<name>A0A2S8EZR5_9BACT</name>
<evidence type="ECO:0000313" key="1">
    <source>
        <dbReference type="EMBL" id="PQO25392.1"/>
    </source>
</evidence>
<dbReference type="RefSeq" id="WP_105358713.1">
    <property type="nucleotide sequence ID" value="NZ_PUIA01000081.1"/>
</dbReference>
<sequence>MSGVTFSVAALWMILGASPSTPVVQDQVDLIEVNHYYDSQGRLIFDQVIFYEWSQSDARFHVTAWRLLKSSWQVPRKRWSDGAYTTTWRDGDVMRSVVGKNMRETWTQHDPELVERDYLPREYRRGLTPKIETVANTEN</sequence>
<reference evidence="1 2" key="1">
    <citation type="submission" date="2018-02" db="EMBL/GenBank/DDBJ databases">
        <title>Comparative genomes isolates from brazilian mangrove.</title>
        <authorList>
            <person name="Araujo J.E."/>
            <person name="Taketani R.G."/>
            <person name="Silva M.C.P."/>
            <person name="Loureco M.V."/>
            <person name="Andreote F.D."/>
        </authorList>
    </citation>
    <scope>NUCLEOTIDE SEQUENCE [LARGE SCALE GENOMIC DNA]</scope>
    <source>
        <strain evidence="1 2">HEX-2 MGV</strain>
    </source>
</reference>
<accession>A0A2S8EZR5</accession>
<organism evidence="1 2">
    <name type="scientific">Blastopirellula marina</name>
    <dbReference type="NCBI Taxonomy" id="124"/>
    <lineage>
        <taxon>Bacteria</taxon>
        <taxon>Pseudomonadati</taxon>
        <taxon>Planctomycetota</taxon>
        <taxon>Planctomycetia</taxon>
        <taxon>Pirellulales</taxon>
        <taxon>Pirellulaceae</taxon>
        <taxon>Blastopirellula</taxon>
    </lineage>
</organism>
<dbReference type="OrthoDB" id="272082at2"/>
<gene>
    <name evidence="1" type="ORF">C5Y96_23925</name>
</gene>
<dbReference type="AlphaFoldDB" id="A0A2S8EZR5"/>